<reference evidence="1 2" key="1">
    <citation type="submission" date="2020-07" db="EMBL/GenBank/DDBJ databases">
        <title>Comparative genomics of pyrophilous fungi reveals a link between fire events and developmental genes.</title>
        <authorList>
            <consortium name="DOE Joint Genome Institute"/>
            <person name="Steindorff A.S."/>
            <person name="Carver A."/>
            <person name="Calhoun S."/>
            <person name="Stillman K."/>
            <person name="Liu H."/>
            <person name="Lipzen A."/>
            <person name="Pangilinan J."/>
            <person name="Labutti K."/>
            <person name="Bruns T.D."/>
            <person name="Grigoriev I.V."/>
        </authorList>
    </citation>
    <scope>NUCLEOTIDE SEQUENCE [LARGE SCALE GENOMIC DNA]</scope>
    <source>
        <strain evidence="1 2">CBS 144469</strain>
    </source>
</reference>
<name>A0A8H6M1B2_9AGAR</name>
<accession>A0A8H6M1B2</accession>
<protein>
    <submittedName>
        <fullName evidence="1">Uncharacterized protein</fullName>
    </submittedName>
</protein>
<sequence length="171" mass="19785">MRRPPLRSGNPDTRAYQAVLLQIEKGDWRICCYWGAPRPGPCPAFCPLPCILSFYEPPSSIDPRSVCSILFWWCASYAHRRTFPGPMFSVPRLPAVWYPRSPILRLQISSLVTTALLRSHRLSGVWASMAEVSFVRLVLGWKREGCHTQRCSMAFEIRVMLGGRLRLWYRW</sequence>
<comment type="caution">
    <text evidence="1">The sequence shown here is derived from an EMBL/GenBank/DDBJ whole genome shotgun (WGS) entry which is preliminary data.</text>
</comment>
<organism evidence="1 2">
    <name type="scientific">Ephemerocybe angulata</name>
    <dbReference type="NCBI Taxonomy" id="980116"/>
    <lineage>
        <taxon>Eukaryota</taxon>
        <taxon>Fungi</taxon>
        <taxon>Dikarya</taxon>
        <taxon>Basidiomycota</taxon>
        <taxon>Agaricomycotina</taxon>
        <taxon>Agaricomycetes</taxon>
        <taxon>Agaricomycetidae</taxon>
        <taxon>Agaricales</taxon>
        <taxon>Agaricineae</taxon>
        <taxon>Psathyrellaceae</taxon>
        <taxon>Ephemerocybe</taxon>
    </lineage>
</organism>
<evidence type="ECO:0000313" key="1">
    <source>
        <dbReference type="EMBL" id="KAF6751818.1"/>
    </source>
</evidence>
<proteinExistence type="predicted"/>
<gene>
    <name evidence="1" type="ORF">DFP72DRAFT_466851</name>
</gene>
<evidence type="ECO:0000313" key="2">
    <source>
        <dbReference type="Proteomes" id="UP000521943"/>
    </source>
</evidence>
<keyword evidence="2" id="KW-1185">Reference proteome</keyword>
<dbReference type="EMBL" id="JACGCI010000047">
    <property type="protein sequence ID" value="KAF6751818.1"/>
    <property type="molecule type" value="Genomic_DNA"/>
</dbReference>
<dbReference type="Proteomes" id="UP000521943">
    <property type="component" value="Unassembled WGS sequence"/>
</dbReference>
<dbReference type="AlphaFoldDB" id="A0A8H6M1B2"/>